<sequence length="80" mass="8520">MKKTGIIAASISVAASATGISAGSTNTSVSFSSPESNLSRQDSKEKQRKKKSSSEEGGEEKFAPRFDGLRFIETLVTAHR</sequence>
<dbReference type="Proteomes" id="UP000694240">
    <property type="component" value="Chromosome 12"/>
</dbReference>
<comment type="caution">
    <text evidence="2">The sequence shown here is derived from an EMBL/GenBank/DDBJ whole genome shotgun (WGS) entry which is preliminary data.</text>
</comment>
<keyword evidence="3" id="KW-1185">Reference proteome</keyword>
<reference evidence="2 3" key="1">
    <citation type="submission" date="2020-12" db="EMBL/GenBank/DDBJ databases">
        <title>Concerted genomic and epigenomic changes stabilize Arabidopsis allopolyploids.</title>
        <authorList>
            <person name="Chen Z."/>
        </authorList>
    </citation>
    <scope>NUCLEOTIDE SEQUENCE [LARGE SCALE GENOMIC DNA]</scope>
    <source>
        <strain evidence="2">Allo738</strain>
        <tissue evidence="2">Leaf</tissue>
    </source>
</reference>
<feature type="region of interest" description="Disordered" evidence="1">
    <location>
        <begin position="20"/>
        <end position="63"/>
    </location>
</feature>
<dbReference type="EMBL" id="JAEFBK010000012">
    <property type="protein sequence ID" value="KAG7541167.1"/>
    <property type="molecule type" value="Genomic_DNA"/>
</dbReference>
<protein>
    <submittedName>
        <fullName evidence="2">Uncharacterized protein</fullName>
    </submittedName>
</protein>
<evidence type="ECO:0000313" key="2">
    <source>
        <dbReference type="EMBL" id="KAG7541167.1"/>
    </source>
</evidence>
<organism evidence="2 3">
    <name type="scientific">Arabidopsis thaliana x Arabidopsis arenosa</name>
    <dbReference type="NCBI Taxonomy" id="1240361"/>
    <lineage>
        <taxon>Eukaryota</taxon>
        <taxon>Viridiplantae</taxon>
        <taxon>Streptophyta</taxon>
        <taxon>Embryophyta</taxon>
        <taxon>Tracheophyta</taxon>
        <taxon>Spermatophyta</taxon>
        <taxon>Magnoliopsida</taxon>
        <taxon>eudicotyledons</taxon>
        <taxon>Gunneridae</taxon>
        <taxon>Pentapetalae</taxon>
        <taxon>rosids</taxon>
        <taxon>malvids</taxon>
        <taxon>Brassicales</taxon>
        <taxon>Brassicaceae</taxon>
        <taxon>Camelineae</taxon>
        <taxon>Arabidopsis</taxon>
    </lineage>
</organism>
<dbReference type="PANTHER" id="PTHR34683:SF2">
    <property type="entry name" value="EXPRESSED PROTEIN"/>
    <property type="match status" value="1"/>
</dbReference>
<gene>
    <name evidence="2" type="ORF">ISN45_Aa07g012970</name>
</gene>
<feature type="compositionally biased region" description="Polar residues" evidence="1">
    <location>
        <begin position="29"/>
        <end position="38"/>
    </location>
</feature>
<dbReference type="AlphaFoldDB" id="A0A8T1Y2C4"/>
<name>A0A8T1Y2C4_9BRAS</name>
<accession>A0A8T1Y2C4</accession>
<dbReference type="PANTHER" id="PTHR34683">
    <property type="entry name" value="EXPRESSED PROTEIN-RELATED"/>
    <property type="match status" value="1"/>
</dbReference>
<proteinExistence type="predicted"/>
<evidence type="ECO:0000256" key="1">
    <source>
        <dbReference type="SAM" id="MobiDB-lite"/>
    </source>
</evidence>
<evidence type="ECO:0000313" key="3">
    <source>
        <dbReference type="Proteomes" id="UP000694240"/>
    </source>
</evidence>